<feature type="compositionally biased region" description="Polar residues" evidence="1">
    <location>
        <begin position="805"/>
        <end position="836"/>
    </location>
</feature>
<feature type="region of interest" description="Disordered" evidence="1">
    <location>
        <begin position="652"/>
        <end position="671"/>
    </location>
</feature>
<gene>
    <name evidence="2" type="ORF">Vretifemale_6062</name>
    <name evidence="3" type="ORF">Vretimale_19490</name>
</gene>
<evidence type="ECO:0000313" key="4">
    <source>
        <dbReference type="Proteomes" id="UP000722791"/>
    </source>
</evidence>
<feature type="region of interest" description="Disordered" evidence="1">
    <location>
        <begin position="27"/>
        <end position="47"/>
    </location>
</feature>
<dbReference type="OrthoDB" id="2162449at2759"/>
<feature type="compositionally biased region" description="Pro residues" evidence="1">
    <location>
        <begin position="439"/>
        <end position="450"/>
    </location>
</feature>
<proteinExistence type="predicted"/>
<feature type="compositionally biased region" description="Low complexity" evidence="1">
    <location>
        <begin position="870"/>
        <end position="887"/>
    </location>
</feature>
<evidence type="ECO:0000256" key="1">
    <source>
        <dbReference type="SAM" id="MobiDB-lite"/>
    </source>
</evidence>
<evidence type="ECO:0000313" key="3">
    <source>
        <dbReference type="EMBL" id="GIM16914.1"/>
    </source>
</evidence>
<evidence type="ECO:0000313" key="2">
    <source>
        <dbReference type="EMBL" id="GIL76554.1"/>
    </source>
</evidence>
<feature type="region of interest" description="Disordered" evidence="1">
    <location>
        <begin position="298"/>
        <end position="325"/>
    </location>
</feature>
<evidence type="ECO:0000313" key="5">
    <source>
        <dbReference type="Proteomes" id="UP000747110"/>
    </source>
</evidence>
<feature type="compositionally biased region" description="Low complexity" evidence="1">
    <location>
        <begin position="1332"/>
        <end position="1350"/>
    </location>
</feature>
<protein>
    <submittedName>
        <fullName evidence="3">Uncharacterized protein</fullName>
    </submittedName>
</protein>
<dbReference type="Proteomes" id="UP000722791">
    <property type="component" value="Unassembled WGS sequence"/>
</dbReference>
<name>A0A8J4GZ50_9CHLO</name>
<accession>A0A8J4GZ50</accession>
<feature type="compositionally biased region" description="Low complexity" evidence="1">
    <location>
        <begin position="507"/>
        <end position="516"/>
    </location>
</feature>
<feature type="region of interest" description="Disordered" evidence="1">
    <location>
        <begin position="1332"/>
        <end position="1364"/>
    </location>
</feature>
<feature type="region of interest" description="Disordered" evidence="1">
    <location>
        <begin position="439"/>
        <end position="555"/>
    </location>
</feature>
<dbReference type="Proteomes" id="UP000747110">
    <property type="component" value="Unassembled WGS sequence"/>
</dbReference>
<dbReference type="EMBL" id="BNCQ01000087">
    <property type="protein sequence ID" value="GIM16914.1"/>
    <property type="molecule type" value="Genomic_DNA"/>
</dbReference>
<sequence length="2146" mass="218905">MERISDSDSDDDDTYRHVGSLVLRPAITNLPSIGDDDDTDGGDSSNEAEVVFSNINWAAQDSAGLLFDQELVMPGSSTLAVDTNVPTGSKASHFGANSGTDSDSDALSFARAGADEAALPQDVTPRLSAADRVGGEGPAWNVDPDEPYEGRGWLAGVAGRLANTAERRRAYAAASDAEHVADAAKHAAALWQHRLQQRGHNHEAAKAGGISPDGVITAGDAAGSSMVTEMELQQQSQREREEVEQLILRDFYEAIRAAESEPPLVAPAGLSLESSVAGLGVDDLDALIDRLAAGTANLQPADSQGPVAAAGAGRDGVGGSAGSQWLMQPLPAADSLWSDEEDESRFVQYGKVRPPAVADSRREWKQPLVEGLLEPRQPQEATATAAAAPAAAAVVTEARGLQAAGQAVSGSSSLPATAPLAGPLPAKFKFFAGPDGPLSPAPHLPLPPRGPSTASVGIGNGGGPVVQDLRQSIKETVQRHSREAAAAAAQRESQAKAAAARRRLTVSSDDSSPGGSSDDDNAATVKKTRPAPPALAPRTPESGLCPETAPPARPLLPSASRAAALLQAPPSAATAAVMSFTESAVESIGGAVPAAATVRCTSVGTDSADLRPASRSVFVCTTERKAEEEERARDIREYLKARAAAVEQQRVQARETTAVEETPVSGERSWPAPPITIAERIAVLAERKAAAATAAPKAGPTRAVSTFTGGHDVGSLADGRTHGSGSLSANGHIASPLRPQPVIPPVADVDAPETASWAFAACSTEGDEDLVAAPTPASVSDASTEAGARVAAAGTIIVLATASASGNSNVHNSSDTPAPRTASNAHCEVMSSTPLGSAQEGRASLGHMPRTSESSLMMVPPAAETRHKASPTPALNATTATTGSNAADSPAVGPFGVPPSALQVPSPPSAPHADADSAVSALPHVSSVAPCSLDASSANAMATPPVKSPGVTSGAPSDLCFLPAWLPHGSCFTLLATSPRNLTSVEIVTLLEWLLLRTSVTPKPQPQLPQLPTFSVVGARLLAVQPSWPLLPTAAAEAAMTMAPHQTGGGREVRVLAVACVPRLGVDPDAYSHELPATAAADAATAAAAAQQFMGALAAVPWSAIVAVDDESLGDGAQVHDRAIASGISRNREVLGGWVSTHPGAQLLFSPLRLRAHAFSQCQPRPSSSGVAVSPTAAGSHAAAVGTPGAAIADGLGISTFVSVVAAGGLRVPHLLRRLVGRAVCLGLTLRGLQVVYATEEAAAAVVAATPHRPLPYTGAAILALSGRNEVLRRWQATLGPPDARMACRTDPSSLHALYGDVARHITCSYDSVTAARELSVLFDVTTIGDSQLPSSPLSSPRQQRQQARPQPQPAPPSALHKSPAAGPEAILAAVKSLVGCGTLEAQWLALPAAGSFQQANSLWCLHHLLWCGYSLRGLLMMCLPDEPHTAPAFVFEVIKEEAIEQLPLLLAAIPPRPQSSTLLDGALATNTSAQHSLLQPGALAVQSLPQPYISEQLLVAAAGDAALDPAEDRDGYSGGGYGSVGADSGSVGMTALHLHHGEDGIAVVALQSRPLDASALLLAALTAHATGCGGGTAASTQPPDRLELVACRYLRQVPSDVANCLRILHPSQGSAAAASAEGGTAASGGGIVARGAHRLVISHPALIAVFHGPSAQARVARWLAAGLQRLHGSPEQAIGAAAPSSEDSAWEALLNHLRESPQPAGSTPPLPLVAISSSQANARRALSYSFGPSHVFFDAGMHDGLHRPPLPAAPEAVSSSTAASEAAVGTPLFRLLAGPEPLPAVVALDFIALHRNLLPRLLKQLRREGYVMHAATTCRVQQGSATAAALPALSDKPAVLLHVSRSNAIQHLRAMAGALAAPLTGGSAGGLYVCATWHDTVAVLADVWPQSSLQTSSHGPTAPTSSGSGVDGCALAGSSAIGIAGGLGTPIRRFVRPEGSRLLQLTAMVVTPSGPALGESTPALDWPHVADALEALHSEGFRLGAIRAIAATPRDMLDLGRVSCRISSSQQYAIHTSAAAAAAATAAKAARTGRSLMVPPEPCNLVLLALARDSAVTSLQVLLDEAGRAAGEVMRQGPGQLQGIIPGPGVLSALTGRGPGRREVVAALAAVAPCISVAHSPAAAEQQIAAVFENVFGAGGVPLLQ</sequence>
<keyword evidence="5" id="KW-1185">Reference proteome</keyword>
<feature type="region of interest" description="Disordered" evidence="1">
    <location>
        <begin position="805"/>
        <end position="918"/>
    </location>
</feature>
<feature type="compositionally biased region" description="Low complexity" evidence="1">
    <location>
        <begin position="484"/>
        <end position="498"/>
    </location>
</feature>
<reference evidence="3" key="1">
    <citation type="journal article" date="2021" name="Proc. Natl. Acad. Sci. U.S.A.">
        <title>Three genomes in the algal genus Volvox reveal the fate of a haploid sex-determining region after a transition to homothallism.</title>
        <authorList>
            <person name="Yamamoto K."/>
            <person name="Hamaji T."/>
            <person name="Kawai-Toyooka H."/>
            <person name="Matsuzaki R."/>
            <person name="Takahashi F."/>
            <person name="Nishimura Y."/>
            <person name="Kawachi M."/>
            <person name="Noguchi H."/>
            <person name="Minakuchi Y."/>
            <person name="Umen J.G."/>
            <person name="Toyoda A."/>
            <person name="Nozaki H."/>
        </authorList>
    </citation>
    <scope>NUCLEOTIDE SEQUENCE</scope>
    <source>
        <strain evidence="3">NIES-3785</strain>
        <strain evidence="2">NIES-3786</strain>
    </source>
</reference>
<organism evidence="3 4">
    <name type="scientific">Volvox reticuliferus</name>
    <dbReference type="NCBI Taxonomy" id="1737510"/>
    <lineage>
        <taxon>Eukaryota</taxon>
        <taxon>Viridiplantae</taxon>
        <taxon>Chlorophyta</taxon>
        <taxon>core chlorophytes</taxon>
        <taxon>Chlorophyceae</taxon>
        <taxon>CS clade</taxon>
        <taxon>Chlamydomonadales</taxon>
        <taxon>Volvocaceae</taxon>
        <taxon>Volvox</taxon>
    </lineage>
</organism>
<feature type="compositionally biased region" description="Basic and acidic residues" evidence="1">
    <location>
        <begin position="471"/>
        <end position="483"/>
    </location>
</feature>
<comment type="caution">
    <text evidence="3">The sequence shown here is derived from an EMBL/GenBank/DDBJ whole genome shotgun (WGS) entry which is preliminary data.</text>
</comment>
<dbReference type="EMBL" id="BNCP01000009">
    <property type="protein sequence ID" value="GIL76554.1"/>
    <property type="molecule type" value="Genomic_DNA"/>
</dbReference>